<gene>
    <name evidence="4" type="ORF">MS3_00004524</name>
    <name evidence="5" type="ORF">MS3_07372</name>
</gene>
<sequence>MATQPKVPRPSNDTGADGELSSTNTLIDEIEEVQNAIDNLNEQASEEILKVEQKFNKMRQPHFEKRCELISKIPNFWLTTFINHPQLSDLLTSNDESVLKHLKKVEVQEFEDIKSGFRINFHFEKNEWFKNSVLTKEFHLGDSGEPSSTYTKIDWYPGKDLTSNSSNSKKNGGDQAKKRTFEDQTQDSFFCWFTDESSVFGDELGEVIKDDIWPNPLQYYLSPDLDEENENDEEDEDDDDDQDLDEDETGVADV</sequence>
<dbReference type="SUPFAM" id="SSF143113">
    <property type="entry name" value="NAP-like"/>
    <property type="match status" value="1"/>
</dbReference>
<dbReference type="InterPro" id="IPR037231">
    <property type="entry name" value="NAP-like_sf"/>
</dbReference>
<dbReference type="Pfam" id="PF00956">
    <property type="entry name" value="NAP"/>
    <property type="match status" value="1"/>
</dbReference>
<dbReference type="Gene3D" id="3.30.1120.90">
    <property type="entry name" value="Nucleosome assembly protein"/>
    <property type="match status" value="1"/>
</dbReference>
<dbReference type="EMBL" id="KL251107">
    <property type="protein sequence ID" value="KGB38962.1"/>
    <property type="molecule type" value="Genomic_DNA"/>
</dbReference>
<dbReference type="AlphaFoldDB" id="A0A094ZX78"/>
<proteinExistence type="inferred from homology"/>
<dbReference type="GO" id="GO:0005634">
    <property type="term" value="C:nucleus"/>
    <property type="evidence" value="ECO:0007669"/>
    <property type="project" value="InterPro"/>
</dbReference>
<reference evidence="5" key="1">
    <citation type="journal article" date="2012" name="Nat. Genet.">
        <title>Whole-genome sequence of Schistosoma haematobium.</title>
        <authorList>
            <person name="Young N.D."/>
            <person name="Jex A.R."/>
            <person name="Li B."/>
            <person name="Liu S."/>
            <person name="Yang L."/>
            <person name="Xiong Z."/>
            <person name="Li Y."/>
            <person name="Cantacessi C."/>
            <person name="Hall R.S."/>
            <person name="Xu X."/>
            <person name="Chen F."/>
            <person name="Wu X."/>
            <person name="Zerlotini A."/>
            <person name="Oliveira G."/>
            <person name="Hofmann A."/>
            <person name="Zhang G."/>
            <person name="Fang X."/>
            <person name="Kang Y."/>
            <person name="Campbell B.E."/>
            <person name="Loukas A."/>
            <person name="Ranganathan S."/>
            <person name="Rollinson D."/>
            <person name="Rinaldi G."/>
            <person name="Brindley P.J."/>
            <person name="Yang H."/>
            <person name="Wang J."/>
            <person name="Wang J."/>
            <person name="Gasser R.B."/>
        </authorList>
    </citation>
    <scope>NUCLEOTIDE SEQUENCE [LARGE SCALE GENOMIC DNA]</scope>
</reference>
<feature type="compositionally biased region" description="Acidic residues" evidence="3">
    <location>
        <begin position="224"/>
        <end position="254"/>
    </location>
</feature>
<evidence type="ECO:0000313" key="4">
    <source>
        <dbReference type="EMBL" id="KAH9592682.1"/>
    </source>
</evidence>
<name>A0A094ZX78_SCHHA</name>
<dbReference type="InterPro" id="IPR002164">
    <property type="entry name" value="NAP_family"/>
</dbReference>
<dbReference type="RefSeq" id="XP_012798722.3">
    <property type="nucleotide sequence ID" value="XM_012943268.3"/>
</dbReference>
<evidence type="ECO:0000256" key="2">
    <source>
        <dbReference type="RuleBase" id="RU003876"/>
    </source>
</evidence>
<feature type="region of interest" description="Disordered" evidence="3">
    <location>
        <begin position="216"/>
        <end position="254"/>
    </location>
</feature>
<keyword evidence="6" id="KW-1185">Reference proteome</keyword>
<dbReference type="OrthoDB" id="19419at2759"/>
<dbReference type="PANTHER" id="PTHR11875">
    <property type="entry name" value="TESTIS-SPECIFIC Y-ENCODED PROTEIN"/>
    <property type="match status" value="1"/>
</dbReference>
<dbReference type="FunFam" id="3.30.1120.90:FF:000002">
    <property type="entry name" value="Testis-specific Y-encoded-like protein 2"/>
    <property type="match status" value="1"/>
</dbReference>
<dbReference type="KEGG" id="shx:MS3_00004524"/>
<feature type="region of interest" description="Disordered" evidence="3">
    <location>
        <begin position="1"/>
        <end position="24"/>
    </location>
</feature>
<evidence type="ECO:0000313" key="5">
    <source>
        <dbReference type="EMBL" id="KGB38962.1"/>
    </source>
</evidence>
<feature type="compositionally biased region" description="Basic and acidic residues" evidence="3">
    <location>
        <begin position="171"/>
        <end position="180"/>
    </location>
</feature>
<dbReference type="STRING" id="6185.A0A094ZX78"/>
<evidence type="ECO:0000256" key="3">
    <source>
        <dbReference type="SAM" id="MobiDB-lite"/>
    </source>
</evidence>
<dbReference type="CTD" id="24594691"/>
<dbReference type="GO" id="GO:0006334">
    <property type="term" value="P:nucleosome assembly"/>
    <property type="evidence" value="ECO:0007669"/>
    <property type="project" value="InterPro"/>
</dbReference>
<comment type="similarity">
    <text evidence="1 2">Belongs to the nucleosome assembly protein (NAP) family.</text>
</comment>
<protein>
    <submittedName>
        <fullName evidence="5">Protein SET</fullName>
    </submittedName>
</protein>
<evidence type="ECO:0000256" key="1">
    <source>
        <dbReference type="ARBA" id="ARBA00009947"/>
    </source>
</evidence>
<dbReference type="GeneID" id="24594691"/>
<feature type="region of interest" description="Disordered" evidence="3">
    <location>
        <begin position="161"/>
        <end position="180"/>
    </location>
</feature>
<organism evidence="5">
    <name type="scientific">Schistosoma haematobium</name>
    <name type="common">Blood fluke</name>
    <dbReference type="NCBI Taxonomy" id="6185"/>
    <lineage>
        <taxon>Eukaryota</taxon>
        <taxon>Metazoa</taxon>
        <taxon>Spiralia</taxon>
        <taxon>Lophotrochozoa</taxon>
        <taxon>Platyhelminthes</taxon>
        <taxon>Trematoda</taxon>
        <taxon>Digenea</taxon>
        <taxon>Strigeidida</taxon>
        <taxon>Schistosomatoidea</taxon>
        <taxon>Schistosomatidae</taxon>
        <taxon>Schistosoma</taxon>
    </lineage>
</organism>
<dbReference type="Gene3D" id="1.20.5.1500">
    <property type="match status" value="1"/>
</dbReference>
<reference evidence="4" key="2">
    <citation type="journal article" date="2019" name="Gigascience">
        <title>High-quality Schistosoma haematobium genome achieved by single-molecule and long-range sequencing.</title>
        <authorList>
            <person name="Stroehlein A.J."/>
            <person name="Korhonen P.K."/>
            <person name="Chong T.M."/>
            <person name="Lim Y.L."/>
            <person name="Chan K.G."/>
            <person name="Webster B."/>
            <person name="Rollinson D."/>
            <person name="Brindley P.J."/>
            <person name="Gasser R.B."/>
            <person name="Young N.D."/>
        </authorList>
    </citation>
    <scope>NUCLEOTIDE SEQUENCE</scope>
</reference>
<reference evidence="4" key="3">
    <citation type="submission" date="2021-06" db="EMBL/GenBank/DDBJ databases">
        <title>Chromosome-level genome assembly for S. haematobium.</title>
        <authorList>
            <person name="Stroehlein A.J."/>
        </authorList>
    </citation>
    <scope>NUCLEOTIDE SEQUENCE</scope>
</reference>
<dbReference type="EMBL" id="AMPZ03000002">
    <property type="protein sequence ID" value="KAH9592682.1"/>
    <property type="molecule type" value="Genomic_DNA"/>
</dbReference>
<evidence type="ECO:0000313" key="6">
    <source>
        <dbReference type="Proteomes" id="UP000471633"/>
    </source>
</evidence>
<dbReference type="Proteomes" id="UP000471633">
    <property type="component" value="Unassembled WGS sequence"/>
</dbReference>
<reference evidence="4" key="4">
    <citation type="journal article" date="2022" name="PLoS Pathog.">
        <title>Chromosome-level genome of Schistosoma haematobium underpins genome-wide explorations of molecular variation.</title>
        <authorList>
            <person name="Stroehlein A.J."/>
            <person name="Korhonen P.K."/>
            <person name="Lee V.V."/>
            <person name="Ralph S.A."/>
            <person name="Mentink-Kane M."/>
            <person name="You H."/>
            <person name="McManus D.P."/>
            <person name="Tchuente L.T."/>
            <person name="Stothard J.R."/>
            <person name="Kaur P."/>
            <person name="Dudchenko O."/>
            <person name="Aiden E.L."/>
            <person name="Yang B."/>
            <person name="Yang H."/>
            <person name="Emery A.M."/>
            <person name="Webster B.L."/>
            <person name="Brindley P.J."/>
            <person name="Rollinson D."/>
            <person name="Chang B.C.H."/>
            <person name="Gasser R.B."/>
            <person name="Young N.D."/>
        </authorList>
    </citation>
    <scope>NUCLEOTIDE SEQUENCE</scope>
</reference>
<accession>A0A094ZX78</accession>